<feature type="compositionally biased region" description="Polar residues" evidence="1">
    <location>
        <begin position="154"/>
        <end position="164"/>
    </location>
</feature>
<keyword evidence="3" id="KW-1185">Reference proteome</keyword>
<proteinExistence type="predicted"/>
<dbReference type="AlphaFoldDB" id="A0A803PSS8"/>
<evidence type="ECO:0008006" key="4">
    <source>
        <dbReference type="Google" id="ProtNLM"/>
    </source>
</evidence>
<evidence type="ECO:0000313" key="2">
    <source>
        <dbReference type="EnsemblPlants" id="cds.evm.model.06.1017"/>
    </source>
</evidence>
<evidence type="ECO:0000313" key="3">
    <source>
        <dbReference type="Proteomes" id="UP000596661"/>
    </source>
</evidence>
<dbReference type="Proteomes" id="UP000596661">
    <property type="component" value="Chromosome 6"/>
</dbReference>
<dbReference type="EnsemblPlants" id="evm.model.06.1017">
    <property type="protein sequence ID" value="cds.evm.model.06.1017"/>
    <property type="gene ID" value="evm.TU.06.1017"/>
</dbReference>
<evidence type="ECO:0000256" key="1">
    <source>
        <dbReference type="SAM" id="MobiDB-lite"/>
    </source>
</evidence>
<dbReference type="Gramene" id="evm.model.06.1017">
    <property type="protein sequence ID" value="cds.evm.model.06.1017"/>
    <property type="gene ID" value="evm.TU.06.1017"/>
</dbReference>
<reference evidence="2" key="2">
    <citation type="submission" date="2021-03" db="UniProtKB">
        <authorList>
            <consortium name="EnsemblPlants"/>
        </authorList>
    </citation>
    <scope>IDENTIFICATION</scope>
</reference>
<dbReference type="EMBL" id="UZAU01000588">
    <property type="status" value="NOT_ANNOTATED_CDS"/>
    <property type="molecule type" value="Genomic_DNA"/>
</dbReference>
<accession>A0A803PSS8</accession>
<protein>
    <recommendedName>
        <fullName evidence="4">DUF4283 domain-containing protein</fullName>
    </recommendedName>
</protein>
<feature type="region of interest" description="Disordered" evidence="1">
    <location>
        <begin position="124"/>
        <end position="164"/>
    </location>
</feature>
<sequence length="164" mass="18698">MASRSRVVDDLGNRWANLTVEEEEEEVRNVMASLWRPEKGMALEGTPWTFNKIPLIIERLKEGDNPRSCALNTMEIWVQFYHRLFDEPLESIVKPYGLFMKAPNRRQGRQIGARWLRDSMGKPVEGLSDDSSAAGNSQMSRRTNPRIMEMDVGSSGNQGVINLM</sequence>
<organism evidence="2 3">
    <name type="scientific">Cannabis sativa</name>
    <name type="common">Hemp</name>
    <name type="synonym">Marijuana</name>
    <dbReference type="NCBI Taxonomy" id="3483"/>
    <lineage>
        <taxon>Eukaryota</taxon>
        <taxon>Viridiplantae</taxon>
        <taxon>Streptophyta</taxon>
        <taxon>Embryophyta</taxon>
        <taxon>Tracheophyta</taxon>
        <taxon>Spermatophyta</taxon>
        <taxon>Magnoliopsida</taxon>
        <taxon>eudicotyledons</taxon>
        <taxon>Gunneridae</taxon>
        <taxon>Pentapetalae</taxon>
        <taxon>rosids</taxon>
        <taxon>fabids</taxon>
        <taxon>Rosales</taxon>
        <taxon>Cannabaceae</taxon>
        <taxon>Cannabis</taxon>
    </lineage>
</organism>
<reference evidence="2" key="1">
    <citation type="submission" date="2018-11" db="EMBL/GenBank/DDBJ databases">
        <authorList>
            <person name="Grassa J C."/>
        </authorList>
    </citation>
    <scope>NUCLEOTIDE SEQUENCE [LARGE SCALE GENOMIC DNA]</scope>
</reference>
<feature type="compositionally biased region" description="Polar residues" evidence="1">
    <location>
        <begin position="129"/>
        <end position="142"/>
    </location>
</feature>
<name>A0A803PSS8_CANSA</name>